<evidence type="ECO:0000313" key="1">
    <source>
        <dbReference type="EMBL" id="ROS00195.1"/>
    </source>
</evidence>
<accession>A0A3N2DLG8</accession>
<dbReference type="AlphaFoldDB" id="A0A3N2DLG8"/>
<organism evidence="1 2">
    <name type="scientific">Sinobacterium caligoides</name>
    <dbReference type="NCBI Taxonomy" id="933926"/>
    <lineage>
        <taxon>Bacteria</taxon>
        <taxon>Pseudomonadati</taxon>
        <taxon>Pseudomonadota</taxon>
        <taxon>Gammaproteobacteria</taxon>
        <taxon>Cellvibrionales</taxon>
        <taxon>Spongiibacteraceae</taxon>
        <taxon>Sinobacterium</taxon>
    </lineage>
</organism>
<gene>
    <name evidence="1" type="ORF">EDC56_2833</name>
</gene>
<dbReference type="EMBL" id="RKHR01000005">
    <property type="protein sequence ID" value="ROS00195.1"/>
    <property type="molecule type" value="Genomic_DNA"/>
</dbReference>
<keyword evidence="2" id="KW-1185">Reference proteome</keyword>
<proteinExistence type="predicted"/>
<evidence type="ECO:0000313" key="2">
    <source>
        <dbReference type="Proteomes" id="UP000275394"/>
    </source>
</evidence>
<protein>
    <submittedName>
        <fullName evidence="1">Uncharacterized protein</fullName>
    </submittedName>
</protein>
<comment type="caution">
    <text evidence="1">The sequence shown here is derived from an EMBL/GenBank/DDBJ whole genome shotgun (WGS) entry which is preliminary data.</text>
</comment>
<sequence>MTRLARAAAWGVTNALLTITQLELGLLNGTVHHYHVA</sequence>
<name>A0A3N2DLG8_9GAMM</name>
<dbReference type="Proteomes" id="UP000275394">
    <property type="component" value="Unassembled WGS sequence"/>
</dbReference>
<reference evidence="1 2" key="1">
    <citation type="submission" date="2018-11" db="EMBL/GenBank/DDBJ databases">
        <title>Genomic Encyclopedia of Type Strains, Phase IV (KMG-IV): sequencing the most valuable type-strain genomes for metagenomic binning, comparative biology and taxonomic classification.</title>
        <authorList>
            <person name="Goeker M."/>
        </authorList>
    </citation>
    <scope>NUCLEOTIDE SEQUENCE [LARGE SCALE GENOMIC DNA]</scope>
    <source>
        <strain evidence="1 2">DSM 100316</strain>
    </source>
</reference>